<evidence type="ECO:0000313" key="1">
    <source>
        <dbReference type="EMBL" id="CAB4139233.1"/>
    </source>
</evidence>
<proteinExistence type="predicted"/>
<organism evidence="1">
    <name type="scientific">uncultured Caudovirales phage</name>
    <dbReference type="NCBI Taxonomy" id="2100421"/>
    <lineage>
        <taxon>Viruses</taxon>
        <taxon>Duplodnaviria</taxon>
        <taxon>Heunggongvirae</taxon>
        <taxon>Uroviricota</taxon>
        <taxon>Caudoviricetes</taxon>
        <taxon>Peduoviridae</taxon>
        <taxon>Maltschvirus</taxon>
        <taxon>Maltschvirus maltsch</taxon>
    </lineage>
</organism>
<protein>
    <submittedName>
        <fullName evidence="1">Uncharacterized protein</fullName>
    </submittedName>
</protein>
<reference evidence="1" key="1">
    <citation type="submission" date="2020-04" db="EMBL/GenBank/DDBJ databases">
        <authorList>
            <person name="Chiriac C."/>
            <person name="Salcher M."/>
            <person name="Ghai R."/>
            <person name="Kavagutti S V."/>
        </authorList>
    </citation>
    <scope>NUCLEOTIDE SEQUENCE</scope>
</reference>
<gene>
    <name evidence="1" type="ORF">UFOVP336_28</name>
</gene>
<dbReference type="EMBL" id="LR796359">
    <property type="protein sequence ID" value="CAB4139233.1"/>
    <property type="molecule type" value="Genomic_DNA"/>
</dbReference>
<sequence length="53" mass="5852">MLPNEFNNGVDAMAKVALATLQQVLEDRLGPVDEHTLAGQILQDFEIELMGRV</sequence>
<accession>A0A6J5M172</accession>
<name>A0A6J5M172_9CAUD</name>